<dbReference type="SFLD" id="SFLDG01144">
    <property type="entry name" value="C2.B.4:_PGP_Like"/>
    <property type="match status" value="1"/>
</dbReference>
<dbReference type="Gene3D" id="3.30.1240.10">
    <property type="match status" value="1"/>
</dbReference>
<dbReference type="PANTHER" id="PTHR10000">
    <property type="entry name" value="PHOSPHOSERINE PHOSPHATASE"/>
    <property type="match status" value="1"/>
</dbReference>
<dbReference type="Gene3D" id="3.40.50.1000">
    <property type="entry name" value="HAD superfamily/HAD-like"/>
    <property type="match status" value="1"/>
</dbReference>
<organism evidence="1 2">
    <name type="scientific">Brachyspira hampsonii</name>
    <dbReference type="NCBI Taxonomy" id="1287055"/>
    <lineage>
        <taxon>Bacteria</taxon>
        <taxon>Pseudomonadati</taxon>
        <taxon>Spirochaetota</taxon>
        <taxon>Spirochaetia</taxon>
        <taxon>Brachyspirales</taxon>
        <taxon>Brachyspiraceae</taxon>
        <taxon>Brachyspira</taxon>
    </lineage>
</organism>
<dbReference type="InterPro" id="IPR036412">
    <property type="entry name" value="HAD-like_sf"/>
</dbReference>
<dbReference type="RefSeq" id="WP_069727417.1">
    <property type="nucleotide sequence ID" value="NZ_MDCO01000012.1"/>
</dbReference>
<dbReference type="AlphaFoldDB" id="A0A1E5NDA3"/>
<dbReference type="Pfam" id="PF08282">
    <property type="entry name" value="Hydrolase_3"/>
    <property type="match status" value="1"/>
</dbReference>
<evidence type="ECO:0000313" key="1">
    <source>
        <dbReference type="EMBL" id="OEJ14133.1"/>
    </source>
</evidence>
<dbReference type="EMBL" id="MDCO01000012">
    <property type="protein sequence ID" value="OEJ14133.1"/>
    <property type="molecule type" value="Genomic_DNA"/>
</dbReference>
<keyword evidence="1" id="KW-0378">Hydrolase</keyword>
<dbReference type="NCBIfam" id="TIGR00099">
    <property type="entry name" value="Cof-subfamily"/>
    <property type="match status" value="1"/>
</dbReference>
<comment type="caution">
    <text evidence="1">The sequence shown here is derived from an EMBL/GenBank/DDBJ whole genome shotgun (WGS) entry which is preliminary data.</text>
</comment>
<name>A0A1E5NDA3_9SPIR</name>
<dbReference type="CDD" id="cd07516">
    <property type="entry name" value="HAD_Pase"/>
    <property type="match status" value="1"/>
</dbReference>
<dbReference type="SFLD" id="SFLDS00003">
    <property type="entry name" value="Haloacid_Dehalogenase"/>
    <property type="match status" value="1"/>
</dbReference>
<dbReference type="GO" id="GO:0016791">
    <property type="term" value="F:phosphatase activity"/>
    <property type="evidence" value="ECO:0007669"/>
    <property type="project" value="TreeGrafter"/>
</dbReference>
<reference evidence="1 2" key="1">
    <citation type="submission" date="2016-08" db="EMBL/GenBank/DDBJ databases">
        <title>Characterization and recognition of Brachyspira hampsonii sp. nov., a novel intestinal spirochete that is pathogenic to pigs.</title>
        <authorList>
            <person name="Mirajkar N."/>
            <person name="La T."/>
            <person name="Phillips N."/>
            <person name="Hampson D."/>
            <person name="Gebhart C."/>
        </authorList>
    </citation>
    <scope>NUCLEOTIDE SEQUENCE [LARGE SCALE GENOMIC DNA]</scope>
    <source>
        <strain evidence="1 2">P280/1</strain>
    </source>
</reference>
<dbReference type="InterPro" id="IPR000150">
    <property type="entry name" value="Cof"/>
</dbReference>
<sequence>MENIQIIATDLDGTLLNNNHQISEYNKNVIKEASKRGIKTILSTGRPTSAAHKFLAELNIDTELISFNGAMITDKDFNIVYQQNLDANIGKELIDIARKYNIYHQGFLADRWNIGFFDKKWIDFYISIAKIDNYTIGFDNITDFSFSKFMFIGENSLLKIIAEELDKTFGDSIYFTFSRPVYLEVHNPNATKAKALSYLLNKYNIKPDNVMAFGDNNNDLEMLEFAGISVAVENAEDIVKSKALYITKSNEENGVGIFISKILNLNM</sequence>
<dbReference type="PANTHER" id="PTHR10000:SF8">
    <property type="entry name" value="HAD SUPERFAMILY HYDROLASE-LIKE, TYPE 3"/>
    <property type="match status" value="1"/>
</dbReference>
<dbReference type="InterPro" id="IPR023214">
    <property type="entry name" value="HAD_sf"/>
</dbReference>
<dbReference type="SFLD" id="SFLDG01140">
    <property type="entry name" value="C2.B:_Phosphomannomutase_and_P"/>
    <property type="match status" value="1"/>
</dbReference>
<protein>
    <submittedName>
        <fullName evidence="1">Hydrolase</fullName>
    </submittedName>
</protein>
<dbReference type="GO" id="GO:0000287">
    <property type="term" value="F:magnesium ion binding"/>
    <property type="evidence" value="ECO:0007669"/>
    <property type="project" value="TreeGrafter"/>
</dbReference>
<accession>A0A1E5NDA3</accession>
<evidence type="ECO:0000313" key="2">
    <source>
        <dbReference type="Proteomes" id="UP000095247"/>
    </source>
</evidence>
<dbReference type="InterPro" id="IPR006379">
    <property type="entry name" value="HAD-SF_hydro_IIB"/>
</dbReference>
<dbReference type="SUPFAM" id="SSF56784">
    <property type="entry name" value="HAD-like"/>
    <property type="match status" value="1"/>
</dbReference>
<dbReference type="Proteomes" id="UP000095247">
    <property type="component" value="Unassembled WGS sequence"/>
</dbReference>
<dbReference type="PROSITE" id="PS01228">
    <property type="entry name" value="COF_1"/>
    <property type="match status" value="1"/>
</dbReference>
<dbReference type="NCBIfam" id="TIGR01484">
    <property type="entry name" value="HAD-SF-IIB"/>
    <property type="match status" value="1"/>
</dbReference>
<dbReference type="GO" id="GO:0005829">
    <property type="term" value="C:cytosol"/>
    <property type="evidence" value="ECO:0007669"/>
    <property type="project" value="TreeGrafter"/>
</dbReference>
<gene>
    <name evidence="1" type="ORF">BFL38_05225</name>
</gene>
<proteinExistence type="predicted"/>